<evidence type="ECO:0000313" key="3">
    <source>
        <dbReference type="EMBL" id="PRP83812.1"/>
    </source>
</evidence>
<dbReference type="EMBL" id="MDYQ01000075">
    <property type="protein sequence ID" value="PRP83812.1"/>
    <property type="molecule type" value="Genomic_DNA"/>
</dbReference>
<accession>A0A2P6NIP7</accession>
<feature type="compositionally biased region" description="Basic and acidic residues" evidence="1">
    <location>
        <begin position="190"/>
        <end position="199"/>
    </location>
</feature>
<keyword evidence="4" id="KW-1185">Reference proteome</keyword>
<dbReference type="OrthoDB" id="444265at2759"/>
<dbReference type="PANTHER" id="PTHR23308">
    <property type="entry name" value="NUCLEAR INHIBITOR OF PROTEIN PHOSPHATASE-1"/>
    <property type="match status" value="1"/>
</dbReference>
<organism evidence="3 4">
    <name type="scientific">Planoprotostelium fungivorum</name>
    <dbReference type="NCBI Taxonomy" id="1890364"/>
    <lineage>
        <taxon>Eukaryota</taxon>
        <taxon>Amoebozoa</taxon>
        <taxon>Evosea</taxon>
        <taxon>Variosea</taxon>
        <taxon>Cavosteliida</taxon>
        <taxon>Cavosteliaceae</taxon>
        <taxon>Planoprotostelium</taxon>
    </lineage>
</organism>
<dbReference type="Proteomes" id="UP000241769">
    <property type="component" value="Unassembled WGS sequence"/>
</dbReference>
<proteinExistence type="predicted"/>
<feature type="region of interest" description="Disordered" evidence="1">
    <location>
        <begin position="154"/>
        <end position="225"/>
    </location>
</feature>
<feature type="compositionally biased region" description="Basic and acidic residues" evidence="1">
    <location>
        <begin position="154"/>
        <end position="181"/>
    </location>
</feature>
<feature type="compositionally biased region" description="Basic and acidic residues" evidence="1">
    <location>
        <begin position="80"/>
        <end position="99"/>
    </location>
</feature>
<evidence type="ECO:0000313" key="4">
    <source>
        <dbReference type="Proteomes" id="UP000241769"/>
    </source>
</evidence>
<dbReference type="STRING" id="1890364.A0A2P6NIP7"/>
<dbReference type="SMART" id="SM00240">
    <property type="entry name" value="FHA"/>
    <property type="match status" value="1"/>
</dbReference>
<dbReference type="Pfam" id="PF00498">
    <property type="entry name" value="FHA"/>
    <property type="match status" value="1"/>
</dbReference>
<dbReference type="InterPro" id="IPR008984">
    <property type="entry name" value="SMAD_FHA_dom_sf"/>
</dbReference>
<reference evidence="3 4" key="1">
    <citation type="journal article" date="2018" name="Genome Biol. Evol.">
        <title>Multiple Roots of Fruiting Body Formation in Amoebozoa.</title>
        <authorList>
            <person name="Hillmann F."/>
            <person name="Forbes G."/>
            <person name="Novohradska S."/>
            <person name="Ferling I."/>
            <person name="Riege K."/>
            <person name="Groth M."/>
            <person name="Westermann M."/>
            <person name="Marz M."/>
            <person name="Spaller T."/>
            <person name="Winckler T."/>
            <person name="Schaap P."/>
            <person name="Glockner G."/>
        </authorList>
    </citation>
    <scope>NUCLEOTIDE SEQUENCE [LARGE SCALE GENOMIC DNA]</scope>
    <source>
        <strain evidence="3 4">Jena</strain>
    </source>
</reference>
<sequence>MDEDEEIRKLQMERKKATGISLSAALSGGYDDLYGAGGGSLTYIDEDDLQSRTQDKKSFVNSFAGGRHLADLEPEDDNFDPMKEGRKLSVGEKENEYRARWRKRKLSPPRVDHFAIATGKKKKDSAVGATTYKDAMLDTQLDKERQDLVFKIQDKMKKEEQDRIKGDMKKSRELRKQEKKEKRERKEKKSKWDEGDEGRSSSSSSRKKEKKEWDEGEDEDEESKSWRVRILKNGAKLQDIFVEEDITYSLGRGDENDIKLEHGSCSKNHARLAFVTGKLSVMDLGSTNGTFLNEKQLKPNEWTRLRDKDKIKFGCSTRDYEVIAPDL</sequence>
<feature type="region of interest" description="Disordered" evidence="1">
    <location>
        <begin position="69"/>
        <end position="104"/>
    </location>
</feature>
<dbReference type="InParanoid" id="A0A2P6NIP7"/>
<dbReference type="FunCoup" id="A0A2P6NIP7">
    <property type="interactions" value="79"/>
</dbReference>
<evidence type="ECO:0000259" key="2">
    <source>
        <dbReference type="PROSITE" id="PS50006"/>
    </source>
</evidence>
<dbReference type="Gene3D" id="2.60.200.20">
    <property type="match status" value="1"/>
</dbReference>
<dbReference type="InterPro" id="IPR000253">
    <property type="entry name" value="FHA_dom"/>
</dbReference>
<comment type="caution">
    <text evidence="3">The sequence shown here is derived from an EMBL/GenBank/DDBJ whole genome shotgun (WGS) entry which is preliminary data.</text>
</comment>
<name>A0A2P6NIP7_9EUKA</name>
<evidence type="ECO:0000256" key="1">
    <source>
        <dbReference type="SAM" id="MobiDB-lite"/>
    </source>
</evidence>
<protein>
    <recommendedName>
        <fullName evidence="2">FHA domain-containing protein</fullName>
    </recommendedName>
</protein>
<dbReference type="PROSITE" id="PS50006">
    <property type="entry name" value="FHA_DOMAIN"/>
    <property type="match status" value="1"/>
</dbReference>
<feature type="domain" description="FHA" evidence="2">
    <location>
        <begin position="248"/>
        <end position="297"/>
    </location>
</feature>
<dbReference type="SUPFAM" id="SSF49879">
    <property type="entry name" value="SMAD/FHA domain"/>
    <property type="match status" value="1"/>
</dbReference>
<dbReference type="AlphaFoldDB" id="A0A2P6NIP7"/>
<gene>
    <name evidence="3" type="ORF">PROFUN_08927</name>
</gene>
<dbReference type="InterPro" id="IPR050923">
    <property type="entry name" value="Cell_Proc_Reg/RNA_Proc"/>
</dbReference>